<feature type="domain" description="Thioesterase" evidence="8">
    <location>
        <begin position="57"/>
        <end position="122"/>
    </location>
</feature>
<comment type="catalytic activity">
    <reaction evidence="7">
        <text>a medium-chain fatty acyl-CoA + H2O = a medium-chain fatty acid + CoA + H(+)</text>
        <dbReference type="Rhea" id="RHEA:68184"/>
        <dbReference type="ChEBI" id="CHEBI:15377"/>
        <dbReference type="ChEBI" id="CHEBI:15378"/>
        <dbReference type="ChEBI" id="CHEBI:57287"/>
        <dbReference type="ChEBI" id="CHEBI:59558"/>
        <dbReference type="ChEBI" id="CHEBI:90546"/>
    </reaction>
</comment>
<dbReference type="InterPro" id="IPR003736">
    <property type="entry name" value="PAAI_dom"/>
</dbReference>
<comment type="catalytic activity">
    <reaction evidence="2">
        <text>a fatty acyl-CoA + H2O = a fatty acid + CoA + H(+)</text>
        <dbReference type="Rhea" id="RHEA:16781"/>
        <dbReference type="ChEBI" id="CHEBI:15377"/>
        <dbReference type="ChEBI" id="CHEBI:15378"/>
        <dbReference type="ChEBI" id="CHEBI:28868"/>
        <dbReference type="ChEBI" id="CHEBI:57287"/>
        <dbReference type="ChEBI" id="CHEBI:77636"/>
        <dbReference type="EC" id="3.1.2.20"/>
    </reaction>
</comment>
<evidence type="ECO:0000256" key="5">
    <source>
        <dbReference type="ARBA" id="ARBA00038894"/>
    </source>
</evidence>
<evidence type="ECO:0000313" key="9">
    <source>
        <dbReference type="EMBL" id="SDI04428.1"/>
    </source>
</evidence>
<dbReference type="Pfam" id="PF03061">
    <property type="entry name" value="4HBT"/>
    <property type="match status" value="1"/>
</dbReference>
<accession>A0A1G8HCL6</accession>
<evidence type="ECO:0000256" key="4">
    <source>
        <dbReference type="ARBA" id="ARBA00038381"/>
    </source>
</evidence>
<keyword evidence="1" id="KW-0378">Hydrolase</keyword>
<dbReference type="AlphaFoldDB" id="A0A1G8HCL6"/>
<gene>
    <name evidence="9" type="ORF">SAMN05421850_101453</name>
</gene>
<evidence type="ECO:0000256" key="1">
    <source>
        <dbReference type="ARBA" id="ARBA00022801"/>
    </source>
</evidence>
<dbReference type="InterPro" id="IPR006683">
    <property type="entry name" value="Thioestr_dom"/>
</dbReference>
<dbReference type="EC" id="3.1.2.20" evidence="5"/>
<evidence type="ECO:0000313" key="10">
    <source>
        <dbReference type="Proteomes" id="UP000199340"/>
    </source>
</evidence>
<evidence type="ECO:0000256" key="6">
    <source>
        <dbReference type="ARBA" id="ARBA00040062"/>
    </source>
</evidence>
<dbReference type="EMBL" id="FNEB01000001">
    <property type="protein sequence ID" value="SDI04428.1"/>
    <property type="molecule type" value="Genomic_DNA"/>
</dbReference>
<reference evidence="9 10" key="1">
    <citation type="submission" date="2016-10" db="EMBL/GenBank/DDBJ databases">
        <authorList>
            <person name="de Groot N.N."/>
        </authorList>
    </citation>
    <scope>NUCLEOTIDE SEQUENCE [LARGE SCALE GENOMIC DNA]</scope>
    <source>
        <strain evidence="9 10">DSM 28010</strain>
    </source>
</reference>
<dbReference type="CDD" id="cd03443">
    <property type="entry name" value="PaaI_thioesterase"/>
    <property type="match status" value="1"/>
</dbReference>
<dbReference type="Proteomes" id="UP000199340">
    <property type="component" value="Unassembled WGS sequence"/>
</dbReference>
<dbReference type="PANTHER" id="PTHR43240:SF20">
    <property type="entry name" value="MEDIUM_LONG-CHAIN ACYL-COA THIOESTERASE YIGI"/>
    <property type="match status" value="1"/>
</dbReference>
<organism evidence="9 10">
    <name type="scientific">Lutimaribacter saemankumensis</name>
    <dbReference type="NCBI Taxonomy" id="490829"/>
    <lineage>
        <taxon>Bacteria</taxon>
        <taxon>Pseudomonadati</taxon>
        <taxon>Pseudomonadota</taxon>
        <taxon>Alphaproteobacteria</taxon>
        <taxon>Rhodobacterales</taxon>
        <taxon>Roseobacteraceae</taxon>
        <taxon>Lutimaribacter</taxon>
    </lineage>
</organism>
<dbReference type="NCBIfam" id="TIGR00369">
    <property type="entry name" value="unchar_dom_1"/>
    <property type="match status" value="1"/>
</dbReference>
<proteinExistence type="inferred from homology"/>
<protein>
    <recommendedName>
        <fullName evidence="6">Medium/long-chain acyl-CoA thioesterase YigI</fullName>
        <ecNumber evidence="5">3.1.2.20</ecNumber>
    </recommendedName>
</protein>
<dbReference type="SUPFAM" id="SSF54637">
    <property type="entry name" value="Thioesterase/thiol ester dehydrase-isomerase"/>
    <property type="match status" value="1"/>
</dbReference>
<evidence type="ECO:0000256" key="7">
    <source>
        <dbReference type="ARBA" id="ARBA00048062"/>
    </source>
</evidence>
<sequence>MTDSSSFAPRAADFETRVRDSFGRQAMMRTLGATLEGVTPGHVEITMPYGPDFTQQHGFLHGGTVATVLDSACGYAGFSLMDEDSAVLTVEFKINFLAPAQGARFRFVADVVKPGRTIVLTQGAAHAIGENGVEKQIAAMTCTLMAVRDRGISG</sequence>
<dbReference type="STRING" id="490829.SAMN05421850_101453"/>
<name>A0A1G8HCL6_9RHOB</name>
<dbReference type="InterPro" id="IPR029069">
    <property type="entry name" value="HotDog_dom_sf"/>
</dbReference>
<evidence type="ECO:0000256" key="2">
    <source>
        <dbReference type="ARBA" id="ARBA00035880"/>
    </source>
</evidence>
<dbReference type="OrthoDB" id="9806185at2"/>
<evidence type="ECO:0000256" key="3">
    <source>
        <dbReference type="ARBA" id="ARBA00036002"/>
    </source>
</evidence>
<comment type="catalytic activity">
    <reaction evidence="3">
        <text>a long-chain fatty acyl-CoA + H2O = a long-chain fatty acid + CoA + H(+)</text>
        <dbReference type="Rhea" id="RHEA:67680"/>
        <dbReference type="ChEBI" id="CHEBI:15377"/>
        <dbReference type="ChEBI" id="CHEBI:15378"/>
        <dbReference type="ChEBI" id="CHEBI:57287"/>
        <dbReference type="ChEBI" id="CHEBI:57560"/>
        <dbReference type="ChEBI" id="CHEBI:83139"/>
    </reaction>
</comment>
<dbReference type="GO" id="GO:0047617">
    <property type="term" value="F:fatty acyl-CoA hydrolase activity"/>
    <property type="evidence" value="ECO:0007669"/>
    <property type="project" value="UniProtKB-EC"/>
</dbReference>
<comment type="similarity">
    <text evidence="4">Belongs to the YigI thioesterase family.</text>
</comment>
<dbReference type="RefSeq" id="WP_090026058.1">
    <property type="nucleotide sequence ID" value="NZ_FNEB01000001.1"/>
</dbReference>
<dbReference type="Gene3D" id="3.10.129.10">
    <property type="entry name" value="Hotdog Thioesterase"/>
    <property type="match status" value="1"/>
</dbReference>
<keyword evidence="10" id="KW-1185">Reference proteome</keyword>
<dbReference type="PANTHER" id="PTHR43240">
    <property type="entry name" value="1,4-DIHYDROXY-2-NAPHTHOYL-COA THIOESTERASE 1"/>
    <property type="match status" value="1"/>
</dbReference>
<evidence type="ECO:0000259" key="8">
    <source>
        <dbReference type="Pfam" id="PF03061"/>
    </source>
</evidence>